<dbReference type="KEGG" id="kla:KLLA0_B12914g"/>
<dbReference type="PaxDb" id="284590-Q6CVD3"/>
<dbReference type="GO" id="GO:0004623">
    <property type="term" value="F:phospholipase A2 activity"/>
    <property type="evidence" value="ECO:0007669"/>
    <property type="project" value="TreeGrafter"/>
</dbReference>
<feature type="domain" description="AB hydrolase-1" evidence="2">
    <location>
        <begin position="149"/>
        <end position="414"/>
    </location>
</feature>
<evidence type="ECO:0000313" key="3">
    <source>
        <dbReference type="EMBL" id="CAH02499.1"/>
    </source>
</evidence>
<dbReference type="Proteomes" id="UP000000598">
    <property type="component" value="Chromosome B"/>
</dbReference>
<dbReference type="HOGENOM" id="CLU_017361_3_1_1"/>
<dbReference type="ESTHER" id="klula-q6cvd3">
    <property type="family name" value="CGI-58_ABHD5_ABHD4"/>
</dbReference>
<dbReference type="OMA" id="AFHSMMQ"/>
<dbReference type="GO" id="GO:0005743">
    <property type="term" value="C:mitochondrial inner membrane"/>
    <property type="evidence" value="ECO:0007669"/>
    <property type="project" value="TreeGrafter"/>
</dbReference>
<dbReference type="AlphaFoldDB" id="Q6CVD3"/>
<dbReference type="Pfam" id="PF00561">
    <property type="entry name" value="Abhydrolase_1"/>
    <property type="match status" value="1"/>
</dbReference>
<dbReference type="STRING" id="284590.Q6CVD3"/>
<dbReference type="GO" id="GO:0006654">
    <property type="term" value="P:phosphatidic acid biosynthetic process"/>
    <property type="evidence" value="ECO:0007669"/>
    <property type="project" value="TreeGrafter"/>
</dbReference>
<accession>Q6CVD3</accession>
<dbReference type="FunCoup" id="Q6CVD3">
    <property type="interactions" value="174"/>
</dbReference>
<evidence type="ECO:0000259" key="2">
    <source>
        <dbReference type="Pfam" id="PF00561"/>
    </source>
</evidence>
<evidence type="ECO:0000313" key="4">
    <source>
        <dbReference type="Proteomes" id="UP000000598"/>
    </source>
</evidence>
<comment type="similarity">
    <text evidence="1">Belongs to the peptidase S33 family. ABHD4/ABHD5 subfamily.</text>
</comment>
<dbReference type="InterPro" id="IPR000073">
    <property type="entry name" value="AB_hydrolase_1"/>
</dbReference>
<dbReference type="EMBL" id="CR382122">
    <property type="protein sequence ID" value="CAH02499.1"/>
    <property type="molecule type" value="Genomic_DNA"/>
</dbReference>
<dbReference type="Gene3D" id="3.40.50.1820">
    <property type="entry name" value="alpha/beta hydrolase"/>
    <property type="match status" value="1"/>
</dbReference>
<organism evidence="3 4">
    <name type="scientific">Kluyveromyces lactis (strain ATCC 8585 / CBS 2359 / DSM 70799 / NBRC 1267 / NRRL Y-1140 / WM37)</name>
    <name type="common">Yeast</name>
    <name type="synonym">Candida sphaerica</name>
    <dbReference type="NCBI Taxonomy" id="284590"/>
    <lineage>
        <taxon>Eukaryota</taxon>
        <taxon>Fungi</taxon>
        <taxon>Dikarya</taxon>
        <taxon>Ascomycota</taxon>
        <taxon>Saccharomycotina</taxon>
        <taxon>Saccharomycetes</taxon>
        <taxon>Saccharomycetales</taxon>
        <taxon>Saccharomycetaceae</taxon>
        <taxon>Kluyveromyces</taxon>
    </lineage>
</organism>
<reference evidence="3 4" key="1">
    <citation type="journal article" date="2004" name="Nature">
        <title>Genome evolution in yeasts.</title>
        <authorList>
            <consortium name="Genolevures"/>
            <person name="Dujon B."/>
            <person name="Sherman D."/>
            <person name="Fischer G."/>
            <person name="Durrens P."/>
            <person name="Casaregola S."/>
            <person name="Lafontaine I."/>
            <person name="de Montigny J."/>
            <person name="Marck C."/>
            <person name="Neuveglise C."/>
            <person name="Talla E."/>
            <person name="Goffard N."/>
            <person name="Frangeul L."/>
            <person name="Aigle M."/>
            <person name="Anthouard V."/>
            <person name="Babour A."/>
            <person name="Barbe V."/>
            <person name="Barnay S."/>
            <person name="Blanchin S."/>
            <person name="Beckerich J.M."/>
            <person name="Beyne E."/>
            <person name="Bleykasten C."/>
            <person name="Boisrame A."/>
            <person name="Boyer J."/>
            <person name="Cattolico L."/>
            <person name="Confanioleri F."/>
            <person name="de Daruvar A."/>
            <person name="Despons L."/>
            <person name="Fabre E."/>
            <person name="Fairhead C."/>
            <person name="Ferry-Dumazet H."/>
            <person name="Groppi A."/>
            <person name="Hantraye F."/>
            <person name="Hennequin C."/>
            <person name="Jauniaux N."/>
            <person name="Joyet P."/>
            <person name="Kachouri R."/>
            <person name="Kerrest A."/>
            <person name="Koszul R."/>
            <person name="Lemaire M."/>
            <person name="Lesur I."/>
            <person name="Ma L."/>
            <person name="Muller H."/>
            <person name="Nicaud J.M."/>
            <person name="Nikolski M."/>
            <person name="Oztas S."/>
            <person name="Ozier-Kalogeropoulos O."/>
            <person name="Pellenz S."/>
            <person name="Potier S."/>
            <person name="Richard G.F."/>
            <person name="Straub M.L."/>
            <person name="Suleau A."/>
            <person name="Swennene D."/>
            <person name="Tekaia F."/>
            <person name="Wesolowski-Louvel M."/>
            <person name="Westhof E."/>
            <person name="Wirth B."/>
            <person name="Zeniou-Meyer M."/>
            <person name="Zivanovic I."/>
            <person name="Bolotin-Fukuhara M."/>
            <person name="Thierry A."/>
            <person name="Bouchier C."/>
            <person name="Caudron B."/>
            <person name="Scarpelli C."/>
            <person name="Gaillardin C."/>
            <person name="Weissenbach J."/>
            <person name="Wincker P."/>
            <person name="Souciet J.L."/>
        </authorList>
    </citation>
    <scope>NUCLEOTIDE SEQUENCE [LARGE SCALE GENOMIC DNA]</scope>
    <source>
        <strain evidence="4">ATCC 8585 / CBS 2359 / DSM 70799 / NBRC 1267 / NRRL Y-1140 / WM37</strain>
    </source>
</reference>
<dbReference type="GO" id="GO:0035965">
    <property type="term" value="P:cardiolipin acyl-chain remodeling"/>
    <property type="evidence" value="ECO:0007669"/>
    <property type="project" value="TreeGrafter"/>
</dbReference>
<dbReference type="PANTHER" id="PTHR42886">
    <property type="entry name" value="RE40534P-RELATED"/>
    <property type="match status" value="1"/>
</dbReference>
<dbReference type="InParanoid" id="Q6CVD3"/>
<evidence type="ECO:0000256" key="1">
    <source>
        <dbReference type="ARBA" id="ARBA00038097"/>
    </source>
</evidence>
<dbReference type="eggNOG" id="KOG4409">
    <property type="taxonomic scope" value="Eukaryota"/>
</dbReference>
<dbReference type="InterPro" id="IPR029058">
    <property type="entry name" value="AB_hydrolase_fold"/>
</dbReference>
<proteinExistence type="inferred from homology"/>
<dbReference type="GO" id="GO:0055088">
    <property type="term" value="P:lipid homeostasis"/>
    <property type="evidence" value="ECO:0007669"/>
    <property type="project" value="TreeGrafter"/>
</dbReference>
<dbReference type="GO" id="GO:0042171">
    <property type="term" value="F:lysophosphatidic acid acyltransferase activity"/>
    <property type="evidence" value="ECO:0007669"/>
    <property type="project" value="TreeGrafter"/>
</dbReference>
<dbReference type="SUPFAM" id="SSF53474">
    <property type="entry name" value="alpha/beta-Hydrolases"/>
    <property type="match status" value="1"/>
</dbReference>
<dbReference type="PANTHER" id="PTHR42886:SF29">
    <property type="entry name" value="PUMMELIG, ISOFORM A"/>
    <property type="match status" value="1"/>
</dbReference>
<name>Q6CVD3_KLULA</name>
<gene>
    <name evidence="3" type="ORF">KLLA0_B12914g</name>
</gene>
<protein>
    <submittedName>
        <fullName evidence="3">KLLA0B12914p</fullName>
    </submittedName>
</protein>
<keyword evidence="4" id="KW-1185">Reference proteome</keyword>
<sequence length="426" mass="49040">MSSQSSSSQLWRLARRYREVIGVFNKLQREHVGVTAGTGNVGSTNKKSVRVNTVRKSTAPIGLPLLQIVTNLHKLFPLSFAESLKDYKQYNINKEQFQEDLLSVLPYYPEPSARFSSKIIKTPIDAAGNYINEFQITPIRPESDGKPLKHIILVHGYGAGLGFYLKNFNALLSENVVVHAIDLPGYGFSSRPMFPFHYPKDSYLAVEDYFHDALHKWFDKKGLISCWENNYVIAHSMGAYIFSLYANKYKHFKKLFMCSPGGISRNKDMPPPPWWFLKLWDQNISPFSLVRNAGHVGSKLVSGWTARRFGLHHPNFDKLHHYTYGIFNQPGSGEYMLSFMLGCGGWPRVPLETRLFTEENFNSSHLDWVWLYGDSDWMDINGARRINDFLRKKCINTKLEIVPNAGHHLYWDNDSFFNNVLRKELV</sequence>